<feature type="modified residue" description="Phosphohistidine" evidence="2">
    <location>
        <position position="319"/>
    </location>
</feature>
<evidence type="ECO:0000256" key="4">
    <source>
        <dbReference type="SAM" id="MobiDB-lite"/>
    </source>
</evidence>
<dbReference type="EMBL" id="RSEJ01000002">
    <property type="protein sequence ID" value="NBI51500.1"/>
    <property type="molecule type" value="Genomic_DNA"/>
</dbReference>
<keyword evidence="2" id="KW-0597">Phosphoprotein</keyword>
<name>A0ABW9YCL9_9GAMM</name>
<proteinExistence type="predicted"/>
<keyword evidence="3" id="KW-0175">Coiled coil</keyword>
<keyword evidence="5" id="KW-0472">Membrane</keyword>
<dbReference type="Proteomes" id="UP000738517">
    <property type="component" value="Unassembled WGS sequence"/>
</dbReference>
<feature type="domain" description="HPt" evidence="6">
    <location>
        <begin position="479"/>
        <end position="579"/>
    </location>
</feature>
<feature type="coiled-coil region" evidence="3">
    <location>
        <begin position="348"/>
        <end position="375"/>
    </location>
</feature>
<dbReference type="SUPFAM" id="SSF47226">
    <property type="entry name" value="Histidine-containing phosphotransfer domain, HPT domain"/>
    <property type="match status" value="2"/>
</dbReference>
<evidence type="ECO:0000256" key="3">
    <source>
        <dbReference type="SAM" id="Coils"/>
    </source>
</evidence>
<dbReference type="InterPro" id="IPR008207">
    <property type="entry name" value="Sig_transdc_His_kin_Hpt_dom"/>
</dbReference>
<feature type="modified residue" description="Phosphohistidine" evidence="2">
    <location>
        <position position="522"/>
    </location>
</feature>
<dbReference type="PROSITE" id="PS50894">
    <property type="entry name" value="HPT"/>
    <property type="match status" value="2"/>
</dbReference>
<accession>A0ABW9YCL9</accession>
<dbReference type="RefSeq" id="WP_160648608.1">
    <property type="nucleotide sequence ID" value="NZ_RSEJ01000002.1"/>
</dbReference>
<evidence type="ECO:0000256" key="1">
    <source>
        <dbReference type="ARBA" id="ARBA00023012"/>
    </source>
</evidence>
<feature type="transmembrane region" description="Helical" evidence="5">
    <location>
        <begin position="34"/>
        <end position="55"/>
    </location>
</feature>
<feature type="transmembrane region" description="Helical" evidence="5">
    <location>
        <begin position="192"/>
        <end position="216"/>
    </location>
</feature>
<feature type="region of interest" description="Disordered" evidence="4">
    <location>
        <begin position="435"/>
        <end position="460"/>
    </location>
</feature>
<dbReference type="Gene3D" id="1.20.120.160">
    <property type="entry name" value="HPT domain"/>
    <property type="match status" value="2"/>
</dbReference>
<sequence length="584" mass="64524">MKIEEKPVSEFAVAPVMPERSRQAEEQGRDSSPIILVLGLLLLLVGTGVIAYLSMLSASTLSFISSTSQLQNEAEQLRWQVITVPADSLRPVSEQQSELTAPFRSRLTEWQYGDIPASVQAKITPLVKQGNQFADQAEYAWLTRHYVFDKETLLAKGQVTADLTAIKSVDMNPFLASLQKLQSALIQSETTLTWLSLLLAVLVALVGIGGVSYGVVGRRRKVQAMQITEAAPPLLVPERDIREDDEVKGSDVIAEDPEQKARTADSVLDTEQMLDSMDGDRESVVMLLEVFLKEHIDDAKRLSASLERGQCDEVSLISHSLKSVASSFGAGRLRQRAEYIEHCCKQGIAVHAEDIERLDGALKELKAAIVAYLAEEAEREQGAVVVEEMTCDEEVANAEQIRVVAPDVIQDAEIQPVETDHSQIKYFEANSSEIPDITERGSAASESLEADAQQSGPKREDEQLDVLNVAYVMESMDDDVESVKMLFEIFIEEHALDAKKLQQMVYQRAPDDIDEAALRLVHSLKGVASSLGAASLKRQAEIIEKHFKKQQVVADVEYRKLERVLNDTVVAVTHYLTQQAAVVA</sequence>
<reference evidence="7 8" key="1">
    <citation type="journal article" date="2017" name="Int. J. Syst. Evol. Microbiol.">
        <title>Photobacterium alginatilyticum sp. nov., a marine bacterium isolated from bottom seawater.</title>
        <authorList>
            <person name="Wang X."/>
            <person name="Wang Y."/>
            <person name="Yang X."/>
            <person name="Sun H."/>
            <person name="Li B."/>
            <person name="Zhang X.H."/>
        </authorList>
    </citation>
    <scope>NUCLEOTIDE SEQUENCE [LARGE SCALE GENOMIC DNA]</scope>
    <source>
        <strain evidence="7 8">P03D4</strain>
    </source>
</reference>
<comment type="caution">
    <text evidence="7">The sequence shown here is derived from an EMBL/GenBank/DDBJ whole genome shotgun (WGS) entry which is preliminary data.</text>
</comment>
<evidence type="ECO:0000313" key="8">
    <source>
        <dbReference type="Proteomes" id="UP000738517"/>
    </source>
</evidence>
<organism evidence="7 8">
    <name type="scientific">Photobacterium alginatilyticum</name>
    <dbReference type="NCBI Taxonomy" id="1775171"/>
    <lineage>
        <taxon>Bacteria</taxon>
        <taxon>Pseudomonadati</taxon>
        <taxon>Pseudomonadota</taxon>
        <taxon>Gammaproteobacteria</taxon>
        <taxon>Vibrionales</taxon>
        <taxon>Vibrionaceae</taxon>
        <taxon>Photobacterium</taxon>
    </lineage>
</organism>
<evidence type="ECO:0000256" key="2">
    <source>
        <dbReference type="PROSITE-ProRule" id="PRU00110"/>
    </source>
</evidence>
<keyword evidence="5" id="KW-1133">Transmembrane helix</keyword>
<dbReference type="Pfam" id="PF01627">
    <property type="entry name" value="Hpt"/>
    <property type="match status" value="2"/>
</dbReference>
<protein>
    <submittedName>
        <fullName evidence="7">Hpt domain-containing protein</fullName>
    </submittedName>
</protein>
<keyword evidence="5" id="KW-0812">Transmembrane</keyword>
<evidence type="ECO:0000313" key="7">
    <source>
        <dbReference type="EMBL" id="NBI51500.1"/>
    </source>
</evidence>
<evidence type="ECO:0000256" key="5">
    <source>
        <dbReference type="SAM" id="Phobius"/>
    </source>
</evidence>
<gene>
    <name evidence="7" type="ORF">EIZ48_02775</name>
</gene>
<evidence type="ECO:0000259" key="6">
    <source>
        <dbReference type="PROSITE" id="PS50894"/>
    </source>
</evidence>
<feature type="domain" description="HPt" evidence="6">
    <location>
        <begin position="280"/>
        <end position="372"/>
    </location>
</feature>
<dbReference type="InterPro" id="IPR036641">
    <property type="entry name" value="HPT_dom_sf"/>
</dbReference>
<keyword evidence="8" id="KW-1185">Reference proteome</keyword>
<keyword evidence="1" id="KW-0902">Two-component regulatory system</keyword>